<dbReference type="InterPro" id="IPR050072">
    <property type="entry name" value="Peptidase_M20A"/>
</dbReference>
<accession>A0A6B1G4L7</accession>
<sequence>MNDALLDQVSRTVDRQRLLETAIALIGVPSPTRSAGAAANRLEDILTADGFSVERHAADWPEAPIVLAVLDSGRPGPTLQFDGHLDTVHLPFVPPRVEDDTLYGSSSADMKGGIAAALEALRVLRTLDALPAGRVLFTAHDHHEGPWGDGRQVRAMIREGLVGDGVMLPEYLATPLPVAGRGLAIFQATIRRDGEPVHEVLRPPGTPDVVAAGAQLVNRLHTWNEELKGNSHPLVGHDSTFVGNLKAGEIYNQSPTECFVQGTRRWVPPASSTTVQDEFSQVLAETAAATGTEIDVEFAVQGGAYQIESESRLVHAFQQAHTALTGSSLPLGAKPFVDDGNIYASEAGIPALTHGPAATGAHTLHEAAPIEELVRVAKVYALTAVAFCGEA</sequence>
<dbReference type="InterPro" id="IPR036264">
    <property type="entry name" value="Bact_exopeptidase_dim_dom"/>
</dbReference>
<dbReference type="InterPro" id="IPR002933">
    <property type="entry name" value="Peptidase_M20"/>
</dbReference>
<dbReference type="EMBL" id="VYDA01000536">
    <property type="protein sequence ID" value="MYH63011.1"/>
    <property type="molecule type" value="Genomic_DNA"/>
</dbReference>
<dbReference type="PANTHER" id="PTHR43808:SF25">
    <property type="entry name" value="PEPTIDASE M20 DIMERISATION DOMAIN-CONTAINING PROTEIN"/>
    <property type="match status" value="1"/>
</dbReference>
<dbReference type="Pfam" id="PF01546">
    <property type="entry name" value="Peptidase_M20"/>
    <property type="match status" value="1"/>
</dbReference>
<comment type="caution">
    <text evidence="3">The sequence shown here is derived from an EMBL/GenBank/DDBJ whole genome shotgun (WGS) entry which is preliminary data.</text>
</comment>
<dbReference type="SUPFAM" id="SSF55031">
    <property type="entry name" value="Bacterial exopeptidase dimerisation domain"/>
    <property type="match status" value="1"/>
</dbReference>
<keyword evidence="1" id="KW-0479">Metal-binding</keyword>
<keyword evidence="2" id="KW-0378">Hydrolase</keyword>
<name>A0A6B1G4L7_9CHLR</name>
<dbReference type="Gene3D" id="3.40.630.10">
    <property type="entry name" value="Zn peptidases"/>
    <property type="match status" value="2"/>
</dbReference>
<evidence type="ECO:0000256" key="2">
    <source>
        <dbReference type="ARBA" id="ARBA00022801"/>
    </source>
</evidence>
<evidence type="ECO:0000256" key="1">
    <source>
        <dbReference type="ARBA" id="ARBA00022723"/>
    </source>
</evidence>
<organism evidence="3">
    <name type="scientific">Caldilineaceae bacterium SB0675_bin_29</name>
    <dbReference type="NCBI Taxonomy" id="2605266"/>
    <lineage>
        <taxon>Bacteria</taxon>
        <taxon>Bacillati</taxon>
        <taxon>Chloroflexota</taxon>
        <taxon>Caldilineae</taxon>
        <taxon>Caldilineales</taxon>
        <taxon>Caldilineaceae</taxon>
    </lineage>
</organism>
<protein>
    <submittedName>
        <fullName evidence="3">M20 family metallopeptidase</fullName>
    </submittedName>
</protein>
<dbReference type="GO" id="GO:0046872">
    <property type="term" value="F:metal ion binding"/>
    <property type="evidence" value="ECO:0007669"/>
    <property type="project" value="UniProtKB-KW"/>
</dbReference>
<dbReference type="AlphaFoldDB" id="A0A6B1G4L7"/>
<dbReference type="PANTHER" id="PTHR43808">
    <property type="entry name" value="ACETYLORNITHINE DEACETYLASE"/>
    <property type="match status" value="1"/>
</dbReference>
<proteinExistence type="predicted"/>
<reference evidence="3" key="1">
    <citation type="submission" date="2019-09" db="EMBL/GenBank/DDBJ databases">
        <title>Characterisation of the sponge microbiome using genome-centric metagenomics.</title>
        <authorList>
            <person name="Engelberts J.P."/>
            <person name="Robbins S.J."/>
            <person name="De Goeij J.M."/>
            <person name="Aranda M."/>
            <person name="Bell S.C."/>
            <person name="Webster N.S."/>
        </authorList>
    </citation>
    <scope>NUCLEOTIDE SEQUENCE</scope>
    <source>
        <strain evidence="3">SB0675_bin_29</strain>
    </source>
</reference>
<dbReference type="SUPFAM" id="SSF53187">
    <property type="entry name" value="Zn-dependent exopeptidases"/>
    <property type="match status" value="1"/>
</dbReference>
<gene>
    <name evidence="3" type="ORF">F4148_15070</name>
</gene>
<evidence type="ECO:0000313" key="3">
    <source>
        <dbReference type="EMBL" id="MYH63011.1"/>
    </source>
</evidence>
<dbReference type="GO" id="GO:0016787">
    <property type="term" value="F:hydrolase activity"/>
    <property type="evidence" value="ECO:0007669"/>
    <property type="project" value="UniProtKB-KW"/>
</dbReference>